<dbReference type="KEGG" id="cef:CE2373"/>
<evidence type="ECO:0000256" key="3">
    <source>
        <dbReference type="ARBA" id="ARBA00022692"/>
    </source>
</evidence>
<keyword evidence="3 6" id="KW-0812">Transmembrane</keyword>
<dbReference type="eggNOG" id="COG3476">
    <property type="taxonomic scope" value="Bacteria"/>
</dbReference>
<proteinExistence type="inferred from homology"/>
<protein>
    <recommendedName>
        <fullName evidence="9">Tryptophan-rich sensory protein</fullName>
    </recommendedName>
</protein>
<evidence type="ECO:0008006" key="9">
    <source>
        <dbReference type="Google" id="ProtNLM"/>
    </source>
</evidence>
<keyword evidence="8" id="KW-1185">Reference proteome</keyword>
<evidence type="ECO:0000256" key="5">
    <source>
        <dbReference type="ARBA" id="ARBA00023136"/>
    </source>
</evidence>
<dbReference type="Gene3D" id="1.20.1260.100">
    <property type="entry name" value="TspO/MBR protein"/>
    <property type="match status" value="1"/>
</dbReference>
<sequence>MCAHAPHRNSIHYDLWIPALSPLPGPATVEAAALAVSSADLVRRSRAVNPTRGVFLLPYTAWTTFATVLTATIWHQNR</sequence>
<name>Q8FMX6_COREF</name>
<dbReference type="InterPro" id="IPR038330">
    <property type="entry name" value="TspO/MBR-related_sf"/>
</dbReference>
<dbReference type="EMBL" id="BA000035">
    <property type="protein sequence ID" value="BAC19183.1"/>
    <property type="molecule type" value="Genomic_DNA"/>
</dbReference>
<accession>Q8FMX6</accession>
<evidence type="ECO:0000256" key="4">
    <source>
        <dbReference type="ARBA" id="ARBA00022989"/>
    </source>
</evidence>
<dbReference type="HOGENOM" id="CLU_2615991_0_0_11"/>
<evidence type="ECO:0000313" key="7">
    <source>
        <dbReference type="EMBL" id="BAC19183.1"/>
    </source>
</evidence>
<comment type="subcellular location">
    <subcellularLocation>
        <location evidence="1">Membrane</location>
        <topology evidence="1">Multi-pass membrane protein</topology>
    </subcellularLocation>
</comment>
<reference evidence="7 8" key="1">
    <citation type="journal article" date="2003" name="Genome Res.">
        <title>Comparative complete genome sequence analysis of the amino acid replacements responsible for the thermostability of Corynebacterium efficiens.</title>
        <authorList>
            <person name="Nishio Y."/>
            <person name="Nakamura Y."/>
            <person name="Kawarabayasi Y."/>
            <person name="Usuda Y."/>
            <person name="Kimura E."/>
            <person name="Sugimoto S."/>
            <person name="Matsui K."/>
            <person name="Yamagishi A."/>
            <person name="Kikuchi H."/>
            <person name="Ikeo K."/>
            <person name="Gojobori T."/>
        </authorList>
    </citation>
    <scope>NUCLEOTIDE SEQUENCE [LARGE SCALE GENOMIC DNA]</scope>
    <source>
        <strain evidence="8">DSM 44549 / YS-314 / AJ 12310 / JCM 11189 / NBRC 100395</strain>
    </source>
</reference>
<dbReference type="Proteomes" id="UP000001409">
    <property type="component" value="Chromosome"/>
</dbReference>
<evidence type="ECO:0000256" key="6">
    <source>
        <dbReference type="SAM" id="Phobius"/>
    </source>
</evidence>
<dbReference type="RefSeq" id="WP_011075888.1">
    <property type="nucleotide sequence ID" value="NC_004369.1"/>
</dbReference>
<dbReference type="Pfam" id="PF03073">
    <property type="entry name" value="TspO_MBR"/>
    <property type="match status" value="1"/>
</dbReference>
<dbReference type="STRING" id="196164.gene:10742810"/>
<organism evidence="7 8">
    <name type="scientific">Corynebacterium efficiens (strain DSM 44549 / YS-314 / AJ 12310 / JCM 11189 / NBRC 100395)</name>
    <dbReference type="NCBI Taxonomy" id="196164"/>
    <lineage>
        <taxon>Bacteria</taxon>
        <taxon>Bacillati</taxon>
        <taxon>Actinomycetota</taxon>
        <taxon>Actinomycetes</taxon>
        <taxon>Mycobacteriales</taxon>
        <taxon>Corynebacteriaceae</taxon>
        <taxon>Corynebacterium</taxon>
    </lineage>
</organism>
<keyword evidence="5 6" id="KW-0472">Membrane</keyword>
<dbReference type="GO" id="GO:0016020">
    <property type="term" value="C:membrane"/>
    <property type="evidence" value="ECO:0007669"/>
    <property type="project" value="UniProtKB-SubCell"/>
</dbReference>
<dbReference type="AlphaFoldDB" id="Q8FMX6"/>
<evidence type="ECO:0000256" key="1">
    <source>
        <dbReference type="ARBA" id="ARBA00004141"/>
    </source>
</evidence>
<dbReference type="InterPro" id="IPR004307">
    <property type="entry name" value="TspO_MBR"/>
</dbReference>
<feature type="transmembrane region" description="Helical" evidence="6">
    <location>
        <begin position="53"/>
        <end position="74"/>
    </location>
</feature>
<dbReference type="CDD" id="cd15904">
    <property type="entry name" value="TSPO_MBR"/>
    <property type="match status" value="1"/>
</dbReference>
<evidence type="ECO:0000313" key="8">
    <source>
        <dbReference type="Proteomes" id="UP000001409"/>
    </source>
</evidence>
<keyword evidence="4 6" id="KW-1133">Transmembrane helix</keyword>
<comment type="similarity">
    <text evidence="2">Belongs to the TspO/BZRP family.</text>
</comment>
<evidence type="ECO:0000256" key="2">
    <source>
        <dbReference type="ARBA" id="ARBA00007524"/>
    </source>
</evidence>